<gene>
    <name evidence="1" type="primary">orfB</name>
</gene>
<dbReference type="Proteomes" id="UP000156462">
    <property type="component" value="Genome"/>
</dbReference>
<accession>A4GTG5</accession>
<name>A4GTG5_WDSV</name>
<organismHost>
    <name type="scientific">Sander vitreus</name>
    <name type="common">Walleye</name>
    <name type="synonym">Perca vitrea</name>
    <dbReference type="NCBI Taxonomy" id="283036"/>
</organismHost>
<evidence type="ECO:0000313" key="2">
    <source>
        <dbReference type="Proteomes" id="UP000156462"/>
    </source>
</evidence>
<sequence>MFSDSDSSDEELSRIITDIDESPQDIQQSLHLRAGVSPEARVPPGGLTQEEWTIDYFSTYHTPLLNPGIPHELTQRCTDYTASILRRASAKMIQWDYVFYLLPRVWIMFPFIAREGLPHLTHLLTLTTSVLSATSLVFGWDLTVIELCNEMNIQGVYLPEVIEWLAQFSFLFTHVTLIVVSDGMMDLLLMFPMDIEEQPLAINIALHALQTSYTIMTPILFASPLLRIISCVLYACGHCPSARMLYAYTIMNRYTGESIAEMHTGFRCFRDQMIAYDMEFTNFLRDLTEEETPVLEITEPEPSPTE</sequence>
<protein>
    <submittedName>
        <fullName evidence="1">OrfB</fullName>
    </submittedName>
</protein>
<proteinExistence type="predicted"/>
<reference evidence="1 2" key="1">
    <citation type="journal article" date="2007" name="J. Gen. Virol.">
        <title>Establishment of productively infected walleye dermal sarcoma explant cells.</title>
        <authorList>
            <person name="Rovnak J."/>
            <person name="Casey R.N."/>
            <person name="Brewster C.D."/>
            <person name="Casey J.W."/>
            <person name="Quackenbush S.L."/>
        </authorList>
    </citation>
    <scope>NUCLEOTIDE SEQUENCE [LARGE SCALE GENOMIC DNA]</scope>
    <source>
        <strain evidence="1">NY 2003</strain>
    </source>
</reference>
<dbReference type="EMBL" id="EF428979">
    <property type="protein sequence ID" value="ABO25845.1"/>
    <property type="molecule type" value="Genomic_DNA"/>
</dbReference>
<evidence type="ECO:0000313" key="1">
    <source>
        <dbReference type="EMBL" id="ABO25845.1"/>
    </source>
</evidence>
<organism evidence="1 2">
    <name type="scientific">Walleye dermal sarcoma virus</name>
    <name type="common">WDSV</name>
    <dbReference type="NCBI Taxonomy" id="39720"/>
    <lineage>
        <taxon>Viruses</taxon>
        <taxon>Riboviria</taxon>
        <taxon>Pararnavirae</taxon>
        <taxon>Artverviricota</taxon>
        <taxon>Revtraviricetes</taxon>
        <taxon>Ortervirales</taxon>
        <taxon>Retroviridae</taxon>
        <taxon>Orthoretrovirinae</taxon>
        <taxon>Epsilonretrovirus</taxon>
        <taxon>Epsilonretrovirus waldersar</taxon>
    </lineage>
</organism>